<dbReference type="AlphaFoldDB" id="A0A7E4ZUR2"/>
<proteinExistence type="predicted"/>
<evidence type="ECO:0000313" key="3">
    <source>
        <dbReference type="WBParaSite" id="Pan_g18465.t1"/>
    </source>
</evidence>
<sequence>MTSLHNQSRSTFGATIPSTPTNRRDHFWASLLNDLLAGPETALHADRTCRFDLRRDDGNVDIWRGFSQAL</sequence>
<reference evidence="2" key="1">
    <citation type="journal article" date="2013" name="Genetics">
        <title>The draft genome and transcriptome of Panagrellus redivivus are shaped by the harsh demands of a free-living lifestyle.</title>
        <authorList>
            <person name="Srinivasan J."/>
            <person name="Dillman A.R."/>
            <person name="Macchietto M.G."/>
            <person name="Heikkinen L."/>
            <person name="Lakso M."/>
            <person name="Fracchia K.M."/>
            <person name="Antoshechkin I."/>
            <person name="Mortazavi A."/>
            <person name="Wong G."/>
            <person name="Sternberg P.W."/>
        </authorList>
    </citation>
    <scope>NUCLEOTIDE SEQUENCE [LARGE SCALE GENOMIC DNA]</scope>
    <source>
        <strain evidence="2">MT8872</strain>
    </source>
</reference>
<feature type="region of interest" description="Disordered" evidence="1">
    <location>
        <begin position="1"/>
        <end position="22"/>
    </location>
</feature>
<keyword evidence="2" id="KW-1185">Reference proteome</keyword>
<protein>
    <submittedName>
        <fullName evidence="3">AraC family transcriptional regulator</fullName>
    </submittedName>
</protein>
<name>A0A7E4ZUR2_PANRE</name>
<organism evidence="2 3">
    <name type="scientific">Panagrellus redivivus</name>
    <name type="common">Microworm</name>
    <dbReference type="NCBI Taxonomy" id="6233"/>
    <lineage>
        <taxon>Eukaryota</taxon>
        <taxon>Metazoa</taxon>
        <taxon>Ecdysozoa</taxon>
        <taxon>Nematoda</taxon>
        <taxon>Chromadorea</taxon>
        <taxon>Rhabditida</taxon>
        <taxon>Tylenchina</taxon>
        <taxon>Panagrolaimomorpha</taxon>
        <taxon>Panagrolaimoidea</taxon>
        <taxon>Panagrolaimidae</taxon>
        <taxon>Panagrellus</taxon>
    </lineage>
</organism>
<dbReference type="Proteomes" id="UP000492821">
    <property type="component" value="Unassembled WGS sequence"/>
</dbReference>
<evidence type="ECO:0000256" key="1">
    <source>
        <dbReference type="SAM" id="MobiDB-lite"/>
    </source>
</evidence>
<evidence type="ECO:0000313" key="2">
    <source>
        <dbReference type="Proteomes" id="UP000492821"/>
    </source>
</evidence>
<dbReference type="WBParaSite" id="Pan_g18465.t1">
    <property type="protein sequence ID" value="Pan_g18465.t1"/>
    <property type="gene ID" value="Pan_g18465"/>
</dbReference>
<accession>A0A7E4ZUR2</accession>
<feature type="compositionally biased region" description="Polar residues" evidence="1">
    <location>
        <begin position="1"/>
        <end position="21"/>
    </location>
</feature>
<reference evidence="3" key="2">
    <citation type="submission" date="2020-10" db="UniProtKB">
        <authorList>
            <consortium name="WormBaseParasite"/>
        </authorList>
    </citation>
    <scope>IDENTIFICATION</scope>
</reference>